<name>A0A2H3AST2_9AGAR</name>
<dbReference type="EMBL" id="KZ293484">
    <property type="protein sequence ID" value="PBK60650.1"/>
    <property type="molecule type" value="Genomic_DNA"/>
</dbReference>
<protein>
    <submittedName>
        <fullName evidence="1">Uncharacterized protein</fullName>
    </submittedName>
</protein>
<sequence length="220" mass="25095">MLQLLLKDGLVDQSLINSEYIRAFLKLRLKTDSILLQPLEESFPLSLPQDSVQLHLLSKGHPPLKVFLAFKPMPQDVLQRAWIGLALMNGLRILPTVSGKHYRDDTAAILRTTRTRNSLLQCLRDHLIGTDRCLDHDRDRLALQTGRAFAKLEQISQPMSVVNALRPSQSECDGTCPCWLSRRRRDKSQIADDVSRVRRMFPRSYTSRFYEGADPNITAS</sequence>
<evidence type="ECO:0000313" key="1">
    <source>
        <dbReference type="EMBL" id="PBK60650.1"/>
    </source>
</evidence>
<accession>A0A2H3AST2</accession>
<keyword evidence="2" id="KW-1185">Reference proteome</keyword>
<dbReference type="AlphaFoldDB" id="A0A2H3AST2"/>
<organism evidence="1 2">
    <name type="scientific">Armillaria solidipes</name>
    <dbReference type="NCBI Taxonomy" id="1076256"/>
    <lineage>
        <taxon>Eukaryota</taxon>
        <taxon>Fungi</taxon>
        <taxon>Dikarya</taxon>
        <taxon>Basidiomycota</taxon>
        <taxon>Agaricomycotina</taxon>
        <taxon>Agaricomycetes</taxon>
        <taxon>Agaricomycetidae</taxon>
        <taxon>Agaricales</taxon>
        <taxon>Marasmiineae</taxon>
        <taxon>Physalacriaceae</taxon>
        <taxon>Armillaria</taxon>
    </lineage>
</organism>
<dbReference type="Proteomes" id="UP000218334">
    <property type="component" value="Unassembled WGS sequence"/>
</dbReference>
<reference evidence="2" key="1">
    <citation type="journal article" date="2017" name="Nat. Ecol. Evol.">
        <title>Genome expansion and lineage-specific genetic innovations in the forest pathogenic fungi Armillaria.</title>
        <authorList>
            <person name="Sipos G."/>
            <person name="Prasanna A.N."/>
            <person name="Walter M.C."/>
            <person name="O'Connor E."/>
            <person name="Balint B."/>
            <person name="Krizsan K."/>
            <person name="Kiss B."/>
            <person name="Hess J."/>
            <person name="Varga T."/>
            <person name="Slot J."/>
            <person name="Riley R."/>
            <person name="Boka B."/>
            <person name="Rigling D."/>
            <person name="Barry K."/>
            <person name="Lee J."/>
            <person name="Mihaltcheva S."/>
            <person name="LaButti K."/>
            <person name="Lipzen A."/>
            <person name="Waldron R."/>
            <person name="Moloney N.M."/>
            <person name="Sperisen C."/>
            <person name="Kredics L."/>
            <person name="Vagvoelgyi C."/>
            <person name="Patrignani A."/>
            <person name="Fitzpatrick D."/>
            <person name="Nagy I."/>
            <person name="Doyle S."/>
            <person name="Anderson J.B."/>
            <person name="Grigoriev I.V."/>
            <person name="Gueldener U."/>
            <person name="Muensterkoetter M."/>
            <person name="Nagy L.G."/>
        </authorList>
    </citation>
    <scope>NUCLEOTIDE SEQUENCE [LARGE SCALE GENOMIC DNA]</scope>
    <source>
        <strain evidence="2">28-4</strain>
    </source>
</reference>
<gene>
    <name evidence="1" type="ORF">ARMSODRAFT_723546</name>
</gene>
<evidence type="ECO:0000313" key="2">
    <source>
        <dbReference type="Proteomes" id="UP000218334"/>
    </source>
</evidence>
<proteinExistence type="predicted"/>